<dbReference type="GO" id="GO:0016787">
    <property type="term" value="F:hydrolase activity"/>
    <property type="evidence" value="ECO:0007669"/>
    <property type="project" value="UniProtKB-KW"/>
</dbReference>
<evidence type="ECO:0000313" key="4">
    <source>
        <dbReference type="Proteomes" id="UP000727907"/>
    </source>
</evidence>
<dbReference type="Proteomes" id="UP000727907">
    <property type="component" value="Unassembled WGS sequence"/>
</dbReference>
<name>A0ABS6IDU3_9HYPH</name>
<feature type="domain" description="BD-FAE-like" evidence="2">
    <location>
        <begin position="69"/>
        <end position="159"/>
    </location>
</feature>
<dbReference type="Pfam" id="PF20434">
    <property type="entry name" value="BD-FAE"/>
    <property type="match status" value="1"/>
</dbReference>
<dbReference type="InterPro" id="IPR049492">
    <property type="entry name" value="BD-FAE-like_dom"/>
</dbReference>
<dbReference type="EMBL" id="JAHOPB010000001">
    <property type="protein sequence ID" value="MBU8872772.1"/>
    <property type="molecule type" value="Genomic_DNA"/>
</dbReference>
<dbReference type="PANTHER" id="PTHR48081:SF33">
    <property type="entry name" value="KYNURENINE FORMAMIDASE"/>
    <property type="match status" value="1"/>
</dbReference>
<keyword evidence="4" id="KW-1185">Reference proteome</keyword>
<dbReference type="RefSeq" id="WP_216957063.1">
    <property type="nucleotide sequence ID" value="NZ_JAHOPB010000001.1"/>
</dbReference>
<evidence type="ECO:0000313" key="3">
    <source>
        <dbReference type="EMBL" id="MBU8872772.1"/>
    </source>
</evidence>
<evidence type="ECO:0000259" key="2">
    <source>
        <dbReference type="Pfam" id="PF20434"/>
    </source>
</evidence>
<dbReference type="InterPro" id="IPR050300">
    <property type="entry name" value="GDXG_lipolytic_enzyme"/>
</dbReference>
<evidence type="ECO:0000256" key="1">
    <source>
        <dbReference type="ARBA" id="ARBA00022801"/>
    </source>
</evidence>
<protein>
    <submittedName>
        <fullName evidence="3">Alpha/beta hydrolase</fullName>
    </submittedName>
</protein>
<keyword evidence="1 3" id="KW-0378">Hydrolase</keyword>
<dbReference type="PANTHER" id="PTHR48081">
    <property type="entry name" value="AB HYDROLASE SUPERFAMILY PROTEIN C4A8.06C"/>
    <property type="match status" value="1"/>
</dbReference>
<reference evidence="3 4" key="1">
    <citation type="submission" date="2021-06" db="EMBL/GenBank/DDBJ databases">
        <authorList>
            <person name="Lee D.H."/>
        </authorList>
    </citation>
    <scope>NUCLEOTIDE SEQUENCE [LARGE SCALE GENOMIC DNA]</scope>
    <source>
        <strain evidence="3 4">MMS21-HV4-11</strain>
    </source>
</reference>
<organism evidence="3 4">
    <name type="scientific">Reyranella humidisoli</name>
    <dbReference type="NCBI Taxonomy" id="2849149"/>
    <lineage>
        <taxon>Bacteria</taxon>
        <taxon>Pseudomonadati</taxon>
        <taxon>Pseudomonadota</taxon>
        <taxon>Alphaproteobacteria</taxon>
        <taxon>Hyphomicrobiales</taxon>
        <taxon>Reyranellaceae</taxon>
        <taxon>Reyranella</taxon>
    </lineage>
</organism>
<accession>A0ABS6IDU3</accession>
<comment type="caution">
    <text evidence="3">The sequence shown here is derived from an EMBL/GenBank/DDBJ whole genome shotgun (WGS) entry which is preliminary data.</text>
</comment>
<sequence length="279" mass="29905">MSEIVWRGMTRAELDKGYNNTDAVADSGTRRDGWVARSERFRAEHAESLDLAYGPLPRNKLDLFRCGAARAPLFAFIHGGYWQRNAKETFACMAAGPLANGMDVAFLGYTLAPEATLPAIVGEIADAIRWLRREGPRHGVGQGRLVVSGWSAGGHLTATTLAMDEVDAGLAISGIYDVEPCRLNYLNDNLRLTAAQAAETSPILHLPKKSAPVVLAYGTGELPELQRQSIAYHEARQAAGLPSELLPLPGLNHFSIMDQLEAADGSLATAAARLGRSGG</sequence>
<proteinExistence type="predicted"/>
<gene>
    <name evidence="3" type="ORF">KQ910_03315</name>
</gene>